<comment type="caution">
    <text evidence="1">The sequence shown here is derived from an EMBL/GenBank/DDBJ whole genome shotgun (WGS) entry which is preliminary data.</text>
</comment>
<name>A0A1E5KYL5_9ENTE</name>
<accession>A0A1E5KYL5</accession>
<dbReference type="EMBL" id="MIEK01000012">
    <property type="protein sequence ID" value="OEH82955.1"/>
    <property type="molecule type" value="Genomic_DNA"/>
</dbReference>
<proteinExistence type="predicted"/>
<reference evidence="1 2" key="1">
    <citation type="submission" date="2016-09" db="EMBL/GenBank/DDBJ databases">
        <authorList>
            <person name="Capua I."/>
            <person name="De Benedictis P."/>
            <person name="Joannis T."/>
            <person name="Lombin L.H."/>
            <person name="Cattoli G."/>
        </authorList>
    </citation>
    <scope>NUCLEOTIDE SEQUENCE [LARGE SCALE GENOMIC DNA]</scope>
    <source>
        <strain evidence="1 2">LMG 25899</strain>
    </source>
</reference>
<evidence type="ECO:0000313" key="1">
    <source>
        <dbReference type="EMBL" id="OEH82955.1"/>
    </source>
</evidence>
<gene>
    <name evidence="1" type="ORF">BCR26_01390</name>
</gene>
<sequence>MLGRQEQAASKAIGELRAMLPVFIARLTPIRNEIGGLFRAASVLAASSFAPSTVHFLLFYNCSSISTIYF</sequence>
<dbReference type="Proteomes" id="UP000095256">
    <property type="component" value="Unassembled WGS sequence"/>
</dbReference>
<protein>
    <submittedName>
        <fullName evidence="1">Uncharacterized protein</fullName>
    </submittedName>
</protein>
<dbReference type="AlphaFoldDB" id="A0A1E5KYL5"/>
<keyword evidence="2" id="KW-1185">Reference proteome</keyword>
<organism evidence="1 2">
    <name type="scientific">Enterococcus rivorum</name>
    <dbReference type="NCBI Taxonomy" id="762845"/>
    <lineage>
        <taxon>Bacteria</taxon>
        <taxon>Bacillati</taxon>
        <taxon>Bacillota</taxon>
        <taxon>Bacilli</taxon>
        <taxon>Lactobacillales</taxon>
        <taxon>Enterococcaceae</taxon>
        <taxon>Enterococcus</taxon>
    </lineage>
</organism>
<evidence type="ECO:0000313" key="2">
    <source>
        <dbReference type="Proteomes" id="UP000095256"/>
    </source>
</evidence>